<protein>
    <submittedName>
        <fullName evidence="2">Uncharacterized protein</fullName>
    </submittedName>
</protein>
<sequence>MSEENKTENPEEAAPKPAPAPAQKKPELDDNARTVVAYIRDKCYVINIADGSQTVDWLADVVLFKYKRNQFEKMNCRGVKYHNNMLDMKKTLASQVENGHDVYILLEGDEDVDALFGDEI</sequence>
<dbReference type="EMBL" id="JAPFFF010000017">
    <property type="protein sequence ID" value="KAK8863986.1"/>
    <property type="molecule type" value="Genomic_DNA"/>
</dbReference>
<evidence type="ECO:0000256" key="1">
    <source>
        <dbReference type="SAM" id="MobiDB-lite"/>
    </source>
</evidence>
<evidence type="ECO:0000313" key="2">
    <source>
        <dbReference type="EMBL" id="KAK8863986.1"/>
    </source>
</evidence>
<proteinExistence type="predicted"/>
<keyword evidence="3" id="KW-1185">Reference proteome</keyword>
<organism evidence="2 3">
    <name type="scientific">Tritrichomonas musculus</name>
    <dbReference type="NCBI Taxonomy" id="1915356"/>
    <lineage>
        <taxon>Eukaryota</taxon>
        <taxon>Metamonada</taxon>
        <taxon>Parabasalia</taxon>
        <taxon>Tritrichomonadida</taxon>
        <taxon>Tritrichomonadidae</taxon>
        <taxon>Tritrichomonas</taxon>
    </lineage>
</organism>
<evidence type="ECO:0000313" key="3">
    <source>
        <dbReference type="Proteomes" id="UP001470230"/>
    </source>
</evidence>
<accession>A0ABR2IK39</accession>
<name>A0ABR2IK39_9EUKA</name>
<reference evidence="2 3" key="1">
    <citation type="submission" date="2024-04" db="EMBL/GenBank/DDBJ databases">
        <title>Tritrichomonas musculus Genome.</title>
        <authorList>
            <person name="Alves-Ferreira E."/>
            <person name="Grigg M."/>
            <person name="Lorenzi H."/>
            <person name="Galac M."/>
        </authorList>
    </citation>
    <scope>NUCLEOTIDE SEQUENCE [LARGE SCALE GENOMIC DNA]</scope>
    <source>
        <strain evidence="2 3">EAF2021</strain>
    </source>
</reference>
<comment type="caution">
    <text evidence="2">The sequence shown here is derived from an EMBL/GenBank/DDBJ whole genome shotgun (WGS) entry which is preliminary data.</text>
</comment>
<dbReference type="Proteomes" id="UP001470230">
    <property type="component" value="Unassembled WGS sequence"/>
</dbReference>
<gene>
    <name evidence="2" type="ORF">M9Y10_011680</name>
</gene>
<feature type="region of interest" description="Disordered" evidence="1">
    <location>
        <begin position="1"/>
        <end position="28"/>
    </location>
</feature>